<keyword evidence="2" id="KW-1185">Reference proteome</keyword>
<name>L8WWZ0_THACA</name>
<comment type="caution">
    <text evidence="1">The sequence shown here is derived from an EMBL/GenBank/DDBJ whole genome shotgun (WGS) entry which is preliminary data.</text>
</comment>
<dbReference type="HOGENOM" id="CLU_1644865_0_0_1"/>
<protein>
    <submittedName>
        <fullName evidence="1">Uncharacterized protein</fullName>
    </submittedName>
</protein>
<gene>
    <name evidence="1" type="ORF">AG1IA_04637</name>
</gene>
<sequence length="161" mass="17950">MPDSTFKLYSTLQDKMHAAASERVDVREHSAGLTILTTGSCSVPCARMGINKALTTSKGNKYRLIYTYQYQTAMTKKKSNVRTRNIRIMDLTHELALPVIQYDEPFSLSSVYFQPIPKLLADNGVFGIRPGTINSRPGNKILERGAYLAAQLQRPRVAPSV</sequence>
<evidence type="ECO:0000313" key="2">
    <source>
        <dbReference type="Proteomes" id="UP000011668"/>
    </source>
</evidence>
<reference evidence="1 2" key="1">
    <citation type="journal article" date="2013" name="Nat. Commun.">
        <title>The evolution and pathogenic mechanisms of the rice sheath blight pathogen.</title>
        <authorList>
            <person name="Zheng A."/>
            <person name="Lin R."/>
            <person name="Xu L."/>
            <person name="Qin P."/>
            <person name="Tang C."/>
            <person name="Ai P."/>
            <person name="Zhang D."/>
            <person name="Liu Y."/>
            <person name="Sun Z."/>
            <person name="Feng H."/>
            <person name="Wang Y."/>
            <person name="Chen Y."/>
            <person name="Liang X."/>
            <person name="Fu R."/>
            <person name="Li Q."/>
            <person name="Zhang J."/>
            <person name="Yu X."/>
            <person name="Xie Z."/>
            <person name="Ding L."/>
            <person name="Guan P."/>
            <person name="Tang J."/>
            <person name="Liang Y."/>
            <person name="Wang S."/>
            <person name="Deng Q."/>
            <person name="Li S."/>
            <person name="Zhu J."/>
            <person name="Wang L."/>
            <person name="Liu H."/>
            <person name="Li P."/>
        </authorList>
    </citation>
    <scope>NUCLEOTIDE SEQUENCE [LARGE SCALE GENOMIC DNA]</scope>
    <source>
        <strain evidence="2">AG-1 IA</strain>
    </source>
</reference>
<accession>L8WWZ0</accession>
<organism evidence="1 2">
    <name type="scientific">Thanatephorus cucumeris (strain AG1-IA)</name>
    <name type="common">Rice sheath blight fungus</name>
    <name type="synonym">Rhizoctonia solani</name>
    <dbReference type="NCBI Taxonomy" id="983506"/>
    <lineage>
        <taxon>Eukaryota</taxon>
        <taxon>Fungi</taxon>
        <taxon>Dikarya</taxon>
        <taxon>Basidiomycota</taxon>
        <taxon>Agaricomycotina</taxon>
        <taxon>Agaricomycetes</taxon>
        <taxon>Cantharellales</taxon>
        <taxon>Ceratobasidiaceae</taxon>
        <taxon>Rhizoctonia</taxon>
        <taxon>Rhizoctonia solani AG-1</taxon>
    </lineage>
</organism>
<dbReference type="EMBL" id="AFRT01001080">
    <property type="protein sequence ID" value="ELU41332.1"/>
    <property type="molecule type" value="Genomic_DNA"/>
</dbReference>
<dbReference type="Proteomes" id="UP000011668">
    <property type="component" value="Unassembled WGS sequence"/>
</dbReference>
<evidence type="ECO:0000313" key="1">
    <source>
        <dbReference type="EMBL" id="ELU41332.1"/>
    </source>
</evidence>
<proteinExistence type="predicted"/>
<dbReference type="AlphaFoldDB" id="L8WWZ0"/>